<dbReference type="SUPFAM" id="SSF52172">
    <property type="entry name" value="CheY-like"/>
    <property type="match status" value="1"/>
</dbReference>
<dbReference type="InterPro" id="IPR001789">
    <property type="entry name" value="Sig_transdc_resp-reg_receiver"/>
</dbReference>
<evidence type="ECO:0000313" key="4">
    <source>
        <dbReference type="EMBL" id="CAB4927247.1"/>
    </source>
</evidence>
<dbReference type="Gene3D" id="1.10.10.10">
    <property type="entry name" value="Winged helix-like DNA-binding domain superfamily/Winged helix DNA-binding domain"/>
    <property type="match status" value="1"/>
</dbReference>
<name>A0A6J7I9Y5_9ZZZZ</name>
<dbReference type="GO" id="GO:0003677">
    <property type="term" value="F:DNA binding"/>
    <property type="evidence" value="ECO:0007669"/>
    <property type="project" value="UniProtKB-KW"/>
</dbReference>
<dbReference type="Pfam" id="PF00072">
    <property type="entry name" value="Response_reg"/>
    <property type="match status" value="1"/>
</dbReference>
<keyword evidence="1" id="KW-0597">Phosphoprotein</keyword>
<dbReference type="InterPro" id="IPR058245">
    <property type="entry name" value="NreC/VraR/RcsB-like_REC"/>
</dbReference>
<dbReference type="GO" id="GO:0000160">
    <property type="term" value="P:phosphorelay signal transduction system"/>
    <property type="evidence" value="ECO:0007669"/>
    <property type="project" value="InterPro"/>
</dbReference>
<dbReference type="InterPro" id="IPR039420">
    <property type="entry name" value="WalR-like"/>
</dbReference>
<proteinExistence type="predicted"/>
<reference evidence="4" key="1">
    <citation type="submission" date="2020-05" db="EMBL/GenBank/DDBJ databases">
        <authorList>
            <person name="Chiriac C."/>
            <person name="Salcher M."/>
            <person name="Ghai R."/>
            <person name="Kavagutti S V."/>
        </authorList>
    </citation>
    <scope>NUCLEOTIDE SEQUENCE</scope>
</reference>
<evidence type="ECO:0000256" key="1">
    <source>
        <dbReference type="ARBA" id="ARBA00022553"/>
    </source>
</evidence>
<dbReference type="GO" id="GO:0006355">
    <property type="term" value="P:regulation of DNA-templated transcription"/>
    <property type="evidence" value="ECO:0007669"/>
    <property type="project" value="InterPro"/>
</dbReference>
<protein>
    <submittedName>
        <fullName evidence="4">Unannotated protein</fullName>
    </submittedName>
</protein>
<evidence type="ECO:0000256" key="2">
    <source>
        <dbReference type="ARBA" id="ARBA00023125"/>
    </source>
</evidence>
<dbReference type="SMART" id="SM00448">
    <property type="entry name" value="REC"/>
    <property type="match status" value="1"/>
</dbReference>
<accession>A0A6J7I9Y5</accession>
<dbReference type="EMBL" id="CAFBNB010000078">
    <property type="protein sequence ID" value="CAB4927247.1"/>
    <property type="molecule type" value="Genomic_DNA"/>
</dbReference>
<dbReference type="AlphaFoldDB" id="A0A6J7I9Y5"/>
<gene>
    <name evidence="4" type="ORF">UFOPK3720_00542</name>
</gene>
<dbReference type="InterPro" id="IPR011006">
    <property type="entry name" value="CheY-like_superfamily"/>
</dbReference>
<feature type="domain" description="Response regulatory" evidence="3">
    <location>
        <begin position="22"/>
        <end position="136"/>
    </location>
</feature>
<dbReference type="InterPro" id="IPR036388">
    <property type="entry name" value="WH-like_DNA-bd_sf"/>
</dbReference>
<dbReference type="InterPro" id="IPR016032">
    <property type="entry name" value="Sig_transdc_resp-reg_C-effctor"/>
</dbReference>
<dbReference type="PROSITE" id="PS50110">
    <property type="entry name" value="RESPONSE_REGULATORY"/>
    <property type="match status" value="1"/>
</dbReference>
<evidence type="ECO:0000259" key="3">
    <source>
        <dbReference type="PROSITE" id="PS50110"/>
    </source>
</evidence>
<dbReference type="CDD" id="cd17535">
    <property type="entry name" value="REC_NarL-like"/>
    <property type="match status" value="1"/>
</dbReference>
<sequence>MSRVVPDAAEPGAGAAASVLLRVAVIDDHELVREGLASIIGGHHGLDAEVVYCGASVAAAALAGPEIVLLDIDLGPGSTSVRHGVIALQDAGAKVLVVSAFEDAPAVRSALEVGALGFVPKRVSIETLVEAITTVARGELYLSIDLAAILAASAETPNLSPRELDALRLYASGLKLTAVGHRMGISPHTVKEYLDRVRVKYANIGRDVRTRTELYAQANRDGLLDEGD</sequence>
<dbReference type="Pfam" id="PF00196">
    <property type="entry name" value="GerE"/>
    <property type="match status" value="1"/>
</dbReference>
<dbReference type="SUPFAM" id="SSF46894">
    <property type="entry name" value="C-terminal effector domain of the bipartite response regulators"/>
    <property type="match status" value="1"/>
</dbReference>
<dbReference type="PANTHER" id="PTHR43214">
    <property type="entry name" value="TWO-COMPONENT RESPONSE REGULATOR"/>
    <property type="match status" value="1"/>
</dbReference>
<dbReference type="InterPro" id="IPR000792">
    <property type="entry name" value="Tscrpt_reg_LuxR_C"/>
</dbReference>
<dbReference type="PRINTS" id="PR00038">
    <property type="entry name" value="HTHLUXR"/>
</dbReference>
<dbReference type="Gene3D" id="3.40.50.2300">
    <property type="match status" value="1"/>
</dbReference>
<keyword evidence="2" id="KW-0238">DNA-binding</keyword>
<organism evidence="4">
    <name type="scientific">freshwater metagenome</name>
    <dbReference type="NCBI Taxonomy" id="449393"/>
    <lineage>
        <taxon>unclassified sequences</taxon>
        <taxon>metagenomes</taxon>
        <taxon>ecological metagenomes</taxon>
    </lineage>
</organism>
<dbReference type="SMART" id="SM00421">
    <property type="entry name" value="HTH_LUXR"/>
    <property type="match status" value="1"/>
</dbReference>